<dbReference type="SMART" id="SM00748">
    <property type="entry name" value="HEPN"/>
    <property type="match status" value="1"/>
</dbReference>
<name>A0ABD4Z7N8_9CREN</name>
<comment type="caution">
    <text evidence="2">The sequence shown here is derived from an EMBL/GenBank/DDBJ whole genome shotgun (WGS) entry which is preliminary data.</text>
</comment>
<dbReference type="Gene3D" id="1.20.120.330">
    <property type="entry name" value="Nucleotidyltransferases domain 2"/>
    <property type="match status" value="1"/>
</dbReference>
<dbReference type="EMBL" id="JASNVW010000007">
    <property type="protein sequence ID" value="MDK6029351.1"/>
    <property type="molecule type" value="Genomic_DNA"/>
</dbReference>
<dbReference type="Proteomes" id="UP001529235">
    <property type="component" value="Unassembled WGS sequence"/>
</dbReference>
<reference evidence="2 3" key="1">
    <citation type="submission" date="2023-05" db="EMBL/GenBank/DDBJ databases">
        <title>A new hyperthermophilic archaea 'Ignisphaera cupida' sp. nov. and description of the family 'Ignisphaeraceae' fam. nov.</title>
        <authorList>
            <person name="Podosokorskaya O.A."/>
            <person name="Elcheninov A.G."/>
            <person name="Klukina A."/>
            <person name="Merkel A.Y."/>
        </authorList>
    </citation>
    <scope>NUCLEOTIDE SEQUENCE [LARGE SCALE GENOMIC DNA]</scope>
    <source>
        <strain evidence="2 3">4213-co</strain>
    </source>
</reference>
<evidence type="ECO:0000259" key="1">
    <source>
        <dbReference type="PROSITE" id="PS50910"/>
    </source>
</evidence>
<dbReference type="Pfam" id="PF05168">
    <property type="entry name" value="HEPN"/>
    <property type="match status" value="1"/>
</dbReference>
<organism evidence="2 3">
    <name type="scientific">Ignisphaera cupida</name>
    <dbReference type="NCBI Taxonomy" id="3050454"/>
    <lineage>
        <taxon>Archaea</taxon>
        <taxon>Thermoproteota</taxon>
        <taxon>Thermoprotei</taxon>
        <taxon>Desulfurococcales</taxon>
        <taxon>Desulfurococcaceae</taxon>
        <taxon>Ignisphaera</taxon>
    </lineage>
</organism>
<evidence type="ECO:0000313" key="3">
    <source>
        <dbReference type="Proteomes" id="UP001529235"/>
    </source>
</evidence>
<dbReference type="RefSeq" id="WP_285274338.1">
    <property type="nucleotide sequence ID" value="NZ_JASNVW010000007.1"/>
</dbReference>
<dbReference type="InterPro" id="IPR007842">
    <property type="entry name" value="HEPN_dom"/>
</dbReference>
<dbReference type="PROSITE" id="PS50910">
    <property type="entry name" value="HEPN"/>
    <property type="match status" value="1"/>
</dbReference>
<proteinExistence type="predicted"/>
<accession>A0ABD4Z7N8</accession>
<gene>
    <name evidence="2" type="ORF">QPL79_08250</name>
</gene>
<dbReference type="SUPFAM" id="SSF81593">
    <property type="entry name" value="Nucleotidyltransferase substrate binding subunit/domain"/>
    <property type="match status" value="1"/>
</dbReference>
<sequence length="134" mass="15492">MSFDRYRDWFEEAIDDFEAAQILLEMGKWSKACFFSHQAVEKALKALLIKKLGVYRHTHSVAALINEISSRIALPSDLAKLASKLDRYYIPTRYPSAWPSLPPHKHYSRSDAEEAVRIAYEVINFVKRTIETDS</sequence>
<feature type="domain" description="HEPN" evidence="1">
    <location>
        <begin position="10"/>
        <end position="122"/>
    </location>
</feature>
<evidence type="ECO:0000313" key="2">
    <source>
        <dbReference type="EMBL" id="MDK6029351.1"/>
    </source>
</evidence>
<keyword evidence="3" id="KW-1185">Reference proteome</keyword>
<protein>
    <submittedName>
        <fullName evidence="2">HEPN domain-containing protein</fullName>
    </submittedName>
</protein>
<dbReference type="AlphaFoldDB" id="A0ABD4Z7N8"/>